<dbReference type="OrthoDB" id="408373at2759"/>
<keyword evidence="3" id="KW-1185">Reference proteome</keyword>
<protein>
    <submittedName>
        <fullName evidence="2">Alpha/beta-hydrolase</fullName>
    </submittedName>
</protein>
<dbReference type="Proteomes" id="UP000234275">
    <property type="component" value="Unassembled WGS sequence"/>
</dbReference>
<dbReference type="Gene3D" id="3.40.50.1820">
    <property type="entry name" value="alpha/beta hydrolase"/>
    <property type="match status" value="1"/>
</dbReference>
<dbReference type="PANTHER" id="PTHR37017:SF11">
    <property type="entry name" value="ESTERASE_LIPASE_THIOESTERASE DOMAIN-CONTAINING PROTEIN"/>
    <property type="match status" value="1"/>
</dbReference>
<gene>
    <name evidence="2" type="ORF">P170DRAFT_475016</name>
</gene>
<dbReference type="InterPro" id="IPR029058">
    <property type="entry name" value="AB_hydrolase_fold"/>
</dbReference>
<evidence type="ECO:0000313" key="2">
    <source>
        <dbReference type="EMBL" id="PLB48662.1"/>
    </source>
</evidence>
<evidence type="ECO:0000259" key="1">
    <source>
        <dbReference type="Pfam" id="PF12697"/>
    </source>
</evidence>
<dbReference type="RefSeq" id="XP_024703964.1">
    <property type="nucleotide sequence ID" value="XM_024853210.1"/>
</dbReference>
<comment type="caution">
    <text evidence="2">The sequence shown here is derived from an EMBL/GenBank/DDBJ whole genome shotgun (WGS) entry which is preliminary data.</text>
</comment>
<organism evidence="2 3">
    <name type="scientific">Aspergillus steynii IBT 23096</name>
    <dbReference type="NCBI Taxonomy" id="1392250"/>
    <lineage>
        <taxon>Eukaryota</taxon>
        <taxon>Fungi</taxon>
        <taxon>Dikarya</taxon>
        <taxon>Ascomycota</taxon>
        <taxon>Pezizomycotina</taxon>
        <taxon>Eurotiomycetes</taxon>
        <taxon>Eurotiomycetidae</taxon>
        <taxon>Eurotiales</taxon>
        <taxon>Aspergillaceae</taxon>
        <taxon>Aspergillus</taxon>
        <taxon>Aspergillus subgen. Circumdati</taxon>
    </lineage>
</organism>
<dbReference type="InterPro" id="IPR052897">
    <property type="entry name" value="Sec-Metab_Biosynth_Hydrolase"/>
</dbReference>
<reference evidence="2 3" key="1">
    <citation type="submission" date="2016-12" db="EMBL/GenBank/DDBJ databases">
        <title>The genomes of Aspergillus section Nigri reveals drivers in fungal speciation.</title>
        <authorList>
            <consortium name="DOE Joint Genome Institute"/>
            <person name="Vesth T.C."/>
            <person name="Nybo J."/>
            <person name="Theobald S."/>
            <person name="Brandl J."/>
            <person name="Frisvad J.C."/>
            <person name="Nielsen K.F."/>
            <person name="Lyhne E.K."/>
            <person name="Kogle M.E."/>
            <person name="Kuo A."/>
            <person name="Riley R."/>
            <person name="Clum A."/>
            <person name="Nolan M."/>
            <person name="Lipzen A."/>
            <person name="Salamov A."/>
            <person name="Henrissat B."/>
            <person name="Wiebenga A."/>
            <person name="De Vries R.P."/>
            <person name="Grigoriev I.V."/>
            <person name="Mortensen U.H."/>
            <person name="Andersen M.R."/>
            <person name="Baker S.E."/>
        </authorList>
    </citation>
    <scope>NUCLEOTIDE SEQUENCE [LARGE SCALE GENOMIC DNA]</scope>
    <source>
        <strain evidence="2 3">IBT 23096</strain>
    </source>
</reference>
<keyword evidence="2" id="KW-0378">Hydrolase</keyword>
<dbReference type="InterPro" id="IPR000073">
    <property type="entry name" value="AB_hydrolase_1"/>
</dbReference>
<feature type="domain" description="AB hydrolase-1" evidence="1">
    <location>
        <begin position="10"/>
        <end position="233"/>
    </location>
</feature>
<dbReference type="Pfam" id="PF12697">
    <property type="entry name" value="Abhydrolase_6"/>
    <property type="match status" value="1"/>
</dbReference>
<name>A0A2I2G715_9EURO</name>
<evidence type="ECO:0000313" key="3">
    <source>
        <dbReference type="Proteomes" id="UP000234275"/>
    </source>
</evidence>
<sequence>MPSSLSPPTILLIHGAWHYPSLYAPFCKSLEALGYEVICPRLPSCNDAVPPTKFLHDDVGLIRDTAQALLDEGKRVVAVMHSYGGMVGTDALQGLPLQHLIYMTAFVPPSGSSLAGMFGGTLPPFITIDEERAILKVLDPAPVFFNDVPAAEAADCAGRLVVHPKSTQFDPISHEAYRDIPSTYIICDKDEAIPPMIQELMISNVKKAGVEMAAERLDASHSPFLSVPDKTAELVRRIVSK</sequence>
<dbReference type="GO" id="GO:0016787">
    <property type="term" value="F:hydrolase activity"/>
    <property type="evidence" value="ECO:0007669"/>
    <property type="project" value="UniProtKB-KW"/>
</dbReference>
<dbReference type="GeneID" id="36560908"/>
<dbReference type="VEuPathDB" id="FungiDB:P170DRAFT_475016"/>
<dbReference type="STRING" id="1392250.A0A2I2G715"/>
<accession>A0A2I2G715</accession>
<dbReference type="PANTHER" id="PTHR37017">
    <property type="entry name" value="AB HYDROLASE-1 DOMAIN-CONTAINING PROTEIN-RELATED"/>
    <property type="match status" value="1"/>
</dbReference>
<proteinExistence type="predicted"/>
<dbReference type="AlphaFoldDB" id="A0A2I2G715"/>
<dbReference type="SUPFAM" id="SSF53474">
    <property type="entry name" value="alpha/beta-Hydrolases"/>
    <property type="match status" value="1"/>
</dbReference>
<dbReference type="EMBL" id="MSFO01000004">
    <property type="protein sequence ID" value="PLB48662.1"/>
    <property type="molecule type" value="Genomic_DNA"/>
</dbReference>